<keyword evidence="1" id="KW-0812">Transmembrane</keyword>
<evidence type="ECO:0000256" key="2">
    <source>
        <dbReference type="SAM" id="SignalP"/>
    </source>
</evidence>
<dbReference type="AlphaFoldDB" id="A0AAW9RZP5"/>
<feature type="signal peptide" evidence="2">
    <location>
        <begin position="1"/>
        <end position="23"/>
    </location>
</feature>
<gene>
    <name evidence="3" type="ORF">AAG747_15215</name>
</gene>
<keyword evidence="1" id="KW-1133">Transmembrane helix</keyword>
<feature type="transmembrane region" description="Helical" evidence="1">
    <location>
        <begin position="49"/>
        <end position="70"/>
    </location>
</feature>
<name>A0AAW9RZP5_9BACT</name>
<keyword evidence="2" id="KW-0732">Signal</keyword>
<comment type="caution">
    <text evidence="3">The sequence shown here is derived from an EMBL/GenBank/DDBJ whole genome shotgun (WGS) entry which is preliminary data.</text>
</comment>
<sequence length="91" mass="10000">MKKLIAIIGSFLVLTLATGQSMAQCAMCRATLENNVSEGSSNLAAGFNVGILYLMLIPYLALVVIGVMWYRHSKKYTSEQNRIARMLNSKA</sequence>
<organism evidence="3 4">
    <name type="scientific">Rapidithrix thailandica</name>
    <dbReference type="NCBI Taxonomy" id="413964"/>
    <lineage>
        <taxon>Bacteria</taxon>
        <taxon>Pseudomonadati</taxon>
        <taxon>Bacteroidota</taxon>
        <taxon>Cytophagia</taxon>
        <taxon>Cytophagales</taxon>
        <taxon>Flammeovirgaceae</taxon>
        <taxon>Rapidithrix</taxon>
    </lineage>
</organism>
<evidence type="ECO:0000313" key="3">
    <source>
        <dbReference type="EMBL" id="MEN7549272.1"/>
    </source>
</evidence>
<keyword evidence="4" id="KW-1185">Reference proteome</keyword>
<accession>A0AAW9RZP5</accession>
<evidence type="ECO:0000313" key="4">
    <source>
        <dbReference type="Proteomes" id="UP001403385"/>
    </source>
</evidence>
<dbReference type="EMBL" id="JBDKWZ010000008">
    <property type="protein sequence ID" value="MEN7549272.1"/>
    <property type="molecule type" value="Genomic_DNA"/>
</dbReference>
<protein>
    <submittedName>
        <fullName evidence="3">Uncharacterized protein</fullName>
    </submittedName>
</protein>
<reference evidence="3 4" key="1">
    <citation type="submission" date="2024-04" db="EMBL/GenBank/DDBJ databases">
        <title>Novel genus in family Flammeovirgaceae.</title>
        <authorList>
            <person name="Nguyen T.H."/>
            <person name="Vuong T.Q."/>
            <person name="Le H."/>
            <person name="Kim S.-G."/>
        </authorList>
    </citation>
    <scope>NUCLEOTIDE SEQUENCE [LARGE SCALE GENOMIC DNA]</scope>
    <source>
        <strain evidence="3 4">JCM 23209</strain>
    </source>
</reference>
<proteinExistence type="predicted"/>
<evidence type="ECO:0000256" key="1">
    <source>
        <dbReference type="SAM" id="Phobius"/>
    </source>
</evidence>
<keyword evidence="1" id="KW-0472">Membrane</keyword>
<dbReference type="Proteomes" id="UP001403385">
    <property type="component" value="Unassembled WGS sequence"/>
</dbReference>
<feature type="chain" id="PRO_5043891940" evidence="2">
    <location>
        <begin position="24"/>
        <end position="91"/>
    </location>
</feature>
<dbReference type="RefSeq" id="WP_346822048.1">
    <property type="nucleotide sequence ID" value="NZ_JBDKWZ010000008.1"/>
</dbReference>